<dbReference type="GO" id="GO:0002229">
    <property type="term" value="P:defense response to oomycetes"/>
    <property type="evidence" value="ECO:0007669"/>
    <property type="project" value="UniProtKB-ARBA"/>
</dbReference>
<evidence type="ECO:0000256" key="16">
    <source>
        <dbReference type="ARBA" id="ARBA00023136"/>
    </source>
</evidence>
<dbReference type="FunFam" id="3.30.200.20:FF:000168">
    <property type="entry name" value="L-type lectin-domain containing receptor kinase IX.1"/>
    <property type="match status" value="1"/>
</dbReference>
<dbReference type="GO" id="GO:0005886">
    <property type="term" value="C:plasma membrane"/>
    <property type="evidence" value="ECO:0007669"/>
    <property type="project" value="UniProtKB-SubCell"/>
</dbReference>
<evidence type="ECO:0000256" key="8">
    <source>
        <dbReference type="ARBA" id="ARBA00022692"/>
    </source>
</evidence>
<evidence type="ECO:0000256" key="23">
    <source>
        <dbReference type="SAM" id="Phobius"/>
    </source>
</evidence>
<evidence type="ECO:0000256" key="6">
    <source>
        <dbReference type="ARBA" id="ARBA00022527"/>
    </source>
</evidence>
<keyword evidence="7" id="KW-0808">Transferase</keyword>
<keyword evidence="15 23" id="KW-1133">Transmembrane helix</keyword>
<dbReference type="GO" id="GO:0030246">
    <property type="term" value="F:carbohydrate binding"/>
    <property type="evidence" value="ECO:0007669"/>
    <property type="project" value="UniProtKB-KW"/>
</dbReference>
<feature type="transmembrane region" description="Helical" evidence="23">
    <location>
        <begin position="12"/>
        <end position="34"/>
    </location>
</feature>
<dbReference type="Pfam" id="PF00139">
    <property type="entry name" value="Lectin_legB"/>
    <property type="match status" value="1"/>
</dbReference>
<dbReference type="InterPro" id="IPR008271">
    <property type="entry name" value="Ser/Thr_kinase_AS"/>
</dbReference>
<feature type="domain" description="Protein kinase" evidence="24">
    <location>
        <begin position="351"/>
        <end position="628"/>
    </location>
</feature>
<evidence type="ECO:0000256" key="12">
    <source>
        <dbReference type="ARBA" id="ARBA00022777"/>
    </source>
</evidence>
<dbReference type="AlphaFoldDB" id="A0A835LX41"/>
<sequence>MALEFPAIQSIFHFIVFISIIPFSIATPSTIFNFTSFPPNSPNITFSGDAFTSGDKVLQLTRNQADGNLKESSGRAIYARPIQLYDPTTRIVPDFITHFEFIIQGVDALYFGDGLAFFIAPVGSVLPDNSTGEWLGLFNLTTNNSSSTKIVAVEFDTFKNDWDPDDNHVGIDVNSIVSVTNVSWDTSMRDGRTGSAWIGYNSTLKNLFVYLTYDQQVYNGVPNLSYNLDLTTVLPEMVVVGFSASTGSSTELHKIVSWNFVSNISETVQINPQKKSTTTLVVVPVTIGAFLIAVLGYVIFFLRRVRKRRKGGKEGEKDVMAIDISIEDKFVKGTGPRRFTYKELVHATHDFTEDGKLGQGGFGGVYKGVLNDNTDNETIAVKKISRGSTQGKKEYVSEVTVISRLRHRNLVKLIGWCHEYGEFLLVYECMPNGSLDTHLFGKKSSLEWPVRYKIALGLASALLYLHEEWEQCVVHRDIKSSNVMLDSAFNAKLGDFGLARFVDHELGSQTTMLAGTMGYLAPECVMTGKSSKESDVFSFGVVALEIACGRMPVEPKAEESKKRLVEYVWGLYGRGRLLDAVDERLNKDFNDKQMERLMIVGLWCAHPDHKVRPSIRQAIQVLNLEATLPSLPGNMPVPMYFASPLNICDLSYTTEEVNQCVKDKTRCWCPNCSRATSTTSSRASSTRSLLNIHKEPPNVELV</sequence>
<comment type="subunit">
    <text evidence="21">Interacts with ABCG40.</text>
</comment>
<evidence type="ECO:0000256" key="7">
    <source>
        <dbReference type="ARBA" id="ARBA00022679"/>
    </source>
</evidence>
<dbReference type="EMBL" id="JADFTS010000004">
    <property type="protein sequence ID" value="KAF9608242.1"/>
    <property type="molecule type" value="Genomic_DNA"/>
</dbReference>
<evidence type="ECO:0000256" key="3">
    <source>
        <dbReference type="ARBA" id="ARBA00010217"/>
    </source>
</evidence>
<keyword evidence="10" id="KW-0430">Lectin</keyword>
<dbReference type="InterPro" id="IPR013320">
    <property type="entry name" value="ConA-like_dom_sf"/>
</dbReference>
<reference evidence="25 26" key="1">
    <citation type="submission" date="2020-10" db="EMBL/GenBank/DDBJ databases">
        <title>The Coptis chinensis genome and diversification of protoberbering-type alkaloids.</title>
        <authorList>
            <person name="Wang B."/>
            <person name="Shu S."/>
            <person name="Song C."/>
            <person name="Liu Y."/>
        </authorList>
    </citation>
    <scope>NUCLEOTIDE SEQUENCE [LARGE SCALE GENOMIC DNA]</scope>
    <source>
        <strain evidence="25">HL-2020</strain>
        <tissue evidence="25">Leaf</tissue>
    </source>
</reference>
<evidence type="ECO:0000256" key="13">
    <source>
        <dbReference type="ARBA" id="ARBA00022821"/>
    </source>
</evidence>
<dbReference type="Pfam" id="PF00069">
    <property type="entry name" value="Pkinase"/>
    <property type="match status" value="1"/>
</dbReference>
<evidence type="ECO:0000256" key="5">
    <source>
        <dbReference type="ARBA" id="ARBA00022475"/>
    </source>
</evidence>
<dbReference type="Proteomes" id="UP000631114">
    <property type="component" value="Unassembled WGS sequence"/>
</dbReference>
<gene>
    <name evidence="25" type="ORF">IFM89_008197</name>
</gene>
<evidence type="ECO:0000259" key="24">
    <source>
        <dbReference type="PROSITE" id="PS50011"/>
    </source>
</evidence>
<dbReference type="PROSITE" id="PS00108">
    <property type="entry name" value="PROTEIN_KINASE_ST"/>
    <property type="match status" value="1"/>
</dbReference>
<dbReference type="InterPro" id="IPR019825">
    <property type="entry name" value="Lectin_legB_Mn/Ca_BS"/>
</dbReference>
<dbReference type="SMART" id="SM00220">
    <property type="entry name" value="S_TKc"/>
    <property type="match status" value="1"/>
</dbReference>
<dbReference type="SUPFAM" id="SSF49899">
    <property type="entry name" value="Concanavalin A-like lectins/glucanases"/>
    <property type="match status" value="1"/>
</dbReference>
<dbReference type="PANTHER" id="PTHR27007">
    <property type="match status" value="1"/>
</dbReference>
<dbReference type="Gene3D" id="2.60.120.200">
    <property type="match status" value="1"/>
</dbReference>
<dbReference type="FunFam" id="1.10.510.10:FF:000240">
    <property type="entry name" value="Lectin-domain containing receptor kinase A4.3"/>
    <property type="match status" value="1"/>
</dbReference>
<keyword evidence="5" id="KW-1003">Cell membrane</keyword>
<dbReference type="CDD" id="cd06899">
    <property type="entry name" value="lectin_legume_LecRK_Arcelin_ConA"/>
    <property type="match status" value="1"/>
</dbReference>
<comment type="caution">
    <text evidence="25">The sequence shown here is derived from an EMBL/GenBank/DDBJ whole genome shotgun (WGS) entry which is preliminary data.</text>
</comment>
<keyword evidence="12" id="KW-0418">Kinase</keyword>
<dbReference type="GO" id="GO:0009626">
    <property type="term" value="P:plant-type hypersensitive response"/>
    <property type="evidence" value="ECO:0007669"/>
    <property type="project" value="UniProtKB-ARBA"/>
</dbReference>
<dbReference type="OrthoDB" id="2014828at2759"/>
<comment type="subcellular location">
    <subcellularLocation>
        <location evidence="1">Cell membrane</location>
        <topology evidence="1">Single-pass type I membrane protein</topology>
    </subcellularLocation>
</comment>
<dbReference type="InterPro" id="IPR001220">
    <property type="entry name" value="Legume_lectin_dom"/>
</dbReference>
<keyword evidence="9" id="KW-0732">Signal</keyword>
<dbReference type="InterPro" id="IPR011009">
    <property type="entry name" value="Kinase-like_dom_sf"/>
</dbReference>
<dbReference type="PROSITE" id="PS00307">
    <property type="entry name" value="LECTIN_LEGUME_BETA"/>
    <property type="match status" value="1"/>
</dbReference>
<dbReference type="GO" id="GO:0005524">
    <property type="term" value="F:ATP binding"/>
    <property type="evidence" value="ECO:0007669"/>
    <property type="project" value="UniProtKB-UniRule"/>
</dbReference>
<accession>A0A835LX41</accession>
<keyword evidence="18" id="KW-0325">Glycoprotein</keyword>
<evidence type="ECO:0000256" key="22">
    <source>
        <dbReference type="PROSITE-ProRule" id="PRU10141"/>
    </source>
</evidence>
<evidence type="ECO:0000256" key="9">
    <source>
        <dbReference type="ARBA" id="ARBA00022729"/>
    </source>
</evidence>
<evidence type="ECO:0000256" key="18">
    <source>
        <dbReference type="ARBA" id="ARBA00023180"/>
    </source>
</evidence>
<evidence type="ECO:0000256" key="2">
    <source>
        <dbReference type="ARBA" id="ARBA00008536"/>
    </source>
</evidence>
<keyword evidence="13" id="KW-0611">Plant defense</keyword>
<comment type="function">
    <text evidence="20">Promotes hydrogen peroxide H(2)O(2) production and cell death.</text>
</comment>
<evidence type="ECO:0000256" key="14">
    <source>
        <dbReference type="ARBA" id="ARBA00022840"/>
    </source>
</evidence>
<dbReference type="Gene3D" id="3.30.200.20">
    <property type="entry name" value="Phosphorylase Kinase, domain 1"/>
    <property type="match status" value="1"/>
</dbReference>
<evidence type="ECO:0000256" key="20">
    <source>
        <dbReference type="ARBA" id="ARBA00058818"/>
    </source>
</evidence>
<evidence type="ECO:0000313" key="26">
    <source>
        <dbReference type="Proteomes" id="UP000631114"/>
    </source>
</evidence>
<keyword evidence="14 22" id="KW-0067">ATP-binding</keyword>
<evidence type="ECO:0000256" key="21">
    <source>
        <dbReference type="ARBA" id="ARBA00063357"/>
    </source>
</evidence>
<dbReference type="EC" id="2.7.11.1" evidence="4"/>
<evidence type="ECO:0000256" key="4">
    <source>
        <dbReference type="ARBA" id="ARBA00012513"/>
    </source>
</evidence>
<dbReference type="FunFam" id="2.60.120.200:FF:000103">
    <property type="entry name" value="L-type lectin-domain containing receptor kinase IX.1"/>
    <property type="match status" value="1"/>
</dbReference>
<comment type="similarity">
    <text evidence="3">In the C-terminal section; belongs to the protein kinase superfamily. Ser/Thr protein kinase family.</text>
</comment>
<keyword evidence="11 22" id="KW-0547">Nucleotide-binding</keyword>
<name>A0A835LX41_9MAGN</name>
<dbReference type="InterPro" id="IPR017441">
    <property type="entry name" value="Protein_kinase_ATP_BS"/>
</dbReference>
<dbReference type="PROSITE" id="PS50011">
    <property type="entry name" value="PROTEIN_KINASE_DOM"/>
    <property type="match status" value="1"/>
</dbReference>
<evidence type="ECO:0000256" key="15">
    <source>
        <dbReference type="ARBA" id="ARBA00022989"/>
    </source>
</evidence>
<dbReference type="GO" id="GO:0004674">
    <property type="term" value="F:protein serine/threonine kinase activity"/>
    <property type="evidence" value="ECO:0007669"/>
    <property type="project" value="UniProtKB-KW"/>
</dbReference>
<keyword evidence="8 23" id="KW-0812">Transmembrane</keyword>
<keyword evidence="17" id="KW-0675">Receptor</keyword>
<evidence type="ECO:0000256" key="1">
    <source>
        <dbReference type="ARBA" id="ARBA00004251"/>
    </source>
</evidence>
<dbReference type="PROSITE" id="PS00107">
    <property type="entry name" value="PROTEIN_KINASE_ATP"/>
    <property type="match status" value="1"/>
</dbReference>
<evidence type="ECO:0000256" key="19">
    <source>
        <dbReference type="ARBA" id="ARBA00058054"/>
    </source>
</evidence>
<keyword evidence="16 23" id="KW-0472">Membrane</keyword>
<keyword evidence="26" id="KW-1185">Reference proteome</keyword>
<comment type="similarity">
    <text evidence="2">In the N-terminal section; belongs to the leguminous lectin family.</text>
</comment>
<dbReference type="InterPro" id="IPR050528">
    <property type="entry name" value="L-type_Lectin-RKs"/>
</dbReference>
<dbReference type="CDD" id="cd14066">
    <property type="entry name" value="STKc_IRAK"/>
    <property type="match status" value="1"/>
</dbReference>
<evidence type="ECO:0000313" key="25">
    <source>
        <dbReference type="EMBL" id="KAF9608242.1"/>
    </source>
</evidence>
<proteinExistence type="inferred from homology"/>
<evidence type="ECO:0000256" key="10">
    <source>
        <dbReference type="ARBA" id="ARBA00022734"/>
    </source>
</evidence>
<comment type="function">
    <text evidence="19">Involved in resistance response to the pathogenic oomycetes Phytophthora infestans and Phytophthora capsici.</text>
</comment>
<dbReference type="SUPFAM" id="SSF56112">
    <property type="entry name" value="Protein kinase-like (PK-like)"/>
    <property type="match status" value="1"/>
</dbReference>
<dbReference type="InterPro" id="IPR000719">
    <property type="entry name" value="Prot_kinase_dom"/>
</dbReference>
<organism evidence="25 26">
    <name type="scientific">Coptis chinensis</name>
    <dbReference type="NCBI Taxonomy" id="261450"/>
    <lineage>
        <taxon>Eukaryota</taxon>
        <taxon>Viridiplantae</taxon>
        <taxon>Streptophyta</taxon>
        <taxon>Embryophyta</taxon>
        <taxon>Tracheophyta</taxon>
        <taxon>Spermatophyta</taxon>
        <taxon>Magnoliopsida</taxon>
        <taxon>Ranunculales</taxon>
        <taxon>Ranunculaceae</taxon>
        <taxon>Coptidoideae</taxon>
        <taxon>Coptis</taxon>
    </lineage>
</organism>
<evidence type="ECO:0000256" key="17">
    <source>
        <dbReference type="ARBA" id="ARBA00023170"/>
    </source>
</evidence>
<protein>
    <recommendedName>
        <fullName evidence="4">non-specific serine/threonine protein kinase</fullName>
        <ecNumber evidence="4">2.7.11.1</ecNumber>
    </recommendedName>
</protein>
<feature type="binding site" evidence="22">
    <location>
        <position position="383"/>
    </location>
    <ligand>
        <name>ATP</name>
        <dbReference type="ChEBI" id="CHEBI:30616"/>
    </ligand>
</feature>
<feature type="transmembrane region" description="Helical" evidence="23">
    <location>
        <begin position="280"/>
        <end position="302"/>
    </location>
</feature>
<evidence type="ECO:0000256" key="11">
    <source>
        <dbReference type="ARBA" id="ARBA00022741"/>
    </source>
</evidence>
<dbReference type="Gene3D" id="1.10.510.10">
    <property type="entry name" value="Transferase(Phosphotransferase) domain 1"/>
    <property type="match status" value="1"/>
</dbReference>
<keyword evidence="6" id="KW-0723">Serine/threonine-protein kinase</keyword>